<organism evidence="2 3">
    <name type="scientific">Candidatus Barnesiella excrementipullorum</name>
    <dbReference type="NCBI Taxonomy" id="2838479"/>
    <lineage>
        <taxon>Bacteria</taxon>
        <taxon>Pseudomonadati</taxon>
        <taxon>Bacteroidota</taxon>
        <taxon>Bacteroidia</taxon>
        <taxon>Bacteroidales</taxon>
        <taxon>Barnesiellaceae</taxon>
        <taxon>Barnesiella</taxon>
    </lineage>
</organism>
<proteinExistence type="predicted"/>
<feature type="region of interest" description="Disordered" evidence="1">
    <location>
        <begin position="152"/>
        <end position="188"/>
    </location>
</feature>
<feature type="compositionally biased region" description="Basic and acidic residues" evidence="1">
    <location>
        <begin position="176"/>
        <end position="188"/>
    </location>
</feature>
<dbReference type="AlphaFoldDB" id="A0A9D1VSE3"/>
<gene>
    <name evidence="2" type="ORF">H9982_06035</name>
</gene>
<reference evidence="2" key="2">
    <citation type="submission" date="2021-04" db="EMBL/GenBank/DDBJ databases">
        <authorList>
            <person name="Gilroy R."/>
        </authorList>
    </citation>
    <scope>NUCLEOTIDE SEQUENCE</scope>
    <source>
        <strain evidence="2">ChiHjej12B11-16260</strain>
    </source>
</reference>
<sequence>MGKFTTYKLLLKNIPAGETQTFEYELGNDFFAEVEGPEVQRGKVKVRVQAKHAAASYELRFGLTGIIYIPCDRCLDDMEHEVNVEEKLHVKIGDEYREEGDDTLVIPEPGELNIAWLLYEFIALTIPLKHVHPYGKCNKEMSAQLHKMRAHLPEAEEENEEGELPPYEDDNSETPTDPRWDALKKLKR</sequence>
<evidence type="ECO:0000313" key="3">
    <source>
        <dbReference type="Proteomes" id="UP000824246"/>
    </source>
</evidence>
<dbReference type="Pfam" id="PF02620">
    <property type="entry name" value="YceD"/>
    <property type="match status" value="1"/>
</dbReference>
<evidence type="ECO:0000313" key="2">
    <source>
        <dbReference type="EMBL" id="HIX45762.1"/>
    </source>
</evidence>
<accession>A0A9D1VSE3</accession>
<dbReference type="InterPro" id="IPR003772">
    <property type="entry name" value="YceD"/>
</dbReference>
<reference evidence="2" key="1">
    <citation type="journal article" date="2021" name="PeerJ">
        <title>Extensive microbial diversity within the chicken gut microbiome revealed by metagenomics and culture.</title>
        <authorList>
            <person name="Gilroy R."/>
            <person name="Ravi A."/>
            <person name="Getino M."/>
            <person name="Pursley I."/>
            <person name="Horton D.L."/>
            <person name="Alikhan N.F."/>
            <person name="Baker D."/>
            <person name="Gharbi K."/>
            <person name="Hall N."/>
            <person name="Watson M."/>
            <person name="Adriaenssens E.M."/>
            <person name="Foster-Nyarko E."/>
            <person name="Jarju S."/>
            <person name="Secka A."/>
            <person name="Antonio M."/>
            <person name="Oren A."/>
            <person name="Chaudhuri R.R."/>
            <person name="La Ragione R."/>
            <person name="Hildebrand F."/>
            <person name="Pallen M.J."/>
        </authorList>
    </citation>
    <scope>NUCLEOTIDE SEQUENCE</scope>
    <source>
        <strain evidence="2">ChiHjej12B11-16260</strain>
    </source>
</reference>
<dbReference type="EMBL" id="DXFB01000156">
    <property type="protein sequence ID" value="HIX45762.1"/>
    <property type="molecule type" value="Genomic_DNA"/>
</dbReference>
<feature type="compositionally biased region" description="Acidic residues" evidence="1">
    <location>
        <begin position="155"/>
        <end position="172"/>
    </location>
</feature>
<evidence type="ECO:0000256" key="1">
    <source>
        <dbReference type="SAM" id="MobiDB-lite"/>
    </source>
</evidence>
<name>A0A9D1VSE3_9BACT</name>
<comment type="caution">
    <text evidence="2">The sequence shown here is derived from an EMBL/GenBank/DDBJ whole genome shotgun (WGS) entry which is preliminary data.</text>
</comment>
<protein>
    <submittedName>
        <fullName evidence="2">DUF177 domain-containing protein</fullName>
    </submittedName>
</protein>
<dbReference type="Proteomes" id="UP000824246">
    <property type="component" value="Unassembled WGS sequence"/>
</dbReference>